<dbReference type="EMBL" id="CP026118">
    <property type="protein sequence ID" value="QAS54577.1"/>
    <property type="molecule type" value="Genomic_DNA"/>
</dbReference>
<dbReference type="NCBIfam" id="NF005807">
    <property type="entry name" value="PRK07667.1"/>
    <property type="match status" value="1"/>
</dbReference>
<sequence>MSNFWGSLPHLQKGERFIVGIDGLSRAGKTTIVKELGEQLCGRYDVHTFHIDDYIVSKSRRYHTGQEEWFEYYQLQWDVLWLRNHFFEILKMEREFNLHKYTASLDCCEWQNVTLPDTCVVLIEGIFLQREEWREFFDYVIYLDCPREKRFAREKEATRKKSAKFERRYWKAEDYYLQTIKPEQKADLVLQV</sequence>
<dbReference type="AlphaFoldDB" id="A0A410MIL7"/>
<dbReference type="RefSeq" id="WP_128526832.1">
    <property type="nucleotide sequence ID" value="NZ_CP026118.1"/>
</dbReference>
<dbReference type="InterPro" id="IPR027417">
    <property type="entry name" value="P-loop_NTPase"/>
</dbReference>
<dbReference type="EC" id="2.7.1.48" evidence="1"/>
<dbReference type="CDD" id="cd02019">
    <property type="entry name" value="NK"/>
    <property type="match status" value="1"/>
</dbReference>
<keyword evidence="1" id="KW-0418">Kinase</keyword>
<accession>A0A410MIL7</accession>
<keyword evidence="1" id="KW-0808">Transferase</keyword>
<dbReference type="GO" id="GO:0004849">
    <property type="term" value="F:uridine kinase activity"/>
    <property type="evidence" value="ECO:0007669"/>
    <property type="project" value="UniProtKB-EC"/>
</dbReference>
<evidence type="ECO:0000313" key="2">
    <source>
        <dbReference type="Proteomes" id="UP000287756"/>
    </source>
</evidence>
<organism evidence="1 2">
    <name type="scientific">Halobacillus litoralis</name>
    <dbReference type="NCBI Taxonomy" id="45668"/>
    <lineage>
        <taxon>Bacteria</taxon>
        <taxon>Bacillati</taxon>
        <taxon>Bacillota</taxon>
        <taxon>Bacilli</taxon>
        <taxon>Bacillales</taxon>
        <taxon>Bacillaceae</taxon>
        <taxon>Halobacillus</taxon>
    </lineage>
</organism>
<reference evidence="1 2" key="1">
    <citation type="submission" date="2018-01" db="EMBL/GenBank/DDBJ databases">
        <title>The whole genome sequencing and assembly of Halobacillus litoralis ERB031 strain.</title>
        <authorList>
            <person name="Lee S.-J."/>
            <person name="Park M.-K."/>
            <person name="Kim J.-Y."/>
            <person name="Lee Y.-J."/>
            <person name="Yi H."/>
            <person name="Bahn Y.-S."/>
            <person name="Kim J.F."/>
            <person name="Lee D.-W."/>
        </authorList>
    </citation>
    <scope>NUCLEOTIDE SEQUENCE [LARGE SCALE GENOMIC DNA]</scope>
    <source>
        <strain evidence="1 2">ERB 031</strain>
    </source>
</reference>
<dbReference type="SUPFAM" id="SSF52540">
    <property type="entry name" value="P-loop containing nucleoside triphosphate hydrolases"/>
    <property type="match status" value="1"/>
</dbReference>
<protein>
    <submittedName>
        <fullName evidence="1">Uridine kinase</fullName>
        <ecNumber evidence="1">2.7.1.48</ecNumber>
    </submittedName>
</protein>
<proteinExistence type="predicted"/>
<dbReference type="OrthoDB" id="1420794at2"/>
<evidence type="ECO:0000313" key="1">
    <source>
        <dbReference type="EMBL" id="QAS54577.1"/>
    </source>
</evidence>
<name>A0A410MIL7_9BACI</name>
<dbReference type="Proteomes" id="UP000287756">
    <property type="component" value="Chromosome"/>
</dbReference>
<dbReference type="KEGG" id="hli:HLI_07050"/>
<dbReference type="Pfam" id="PF13238">
    <property type="entry name" value="AAA_18"/>
    <property type="match status" value="1"/>
</dbReference>
<gene>
    <name evidence="1" type="ORF">HLI_07050</name>
</gene>
<dbReference type="Gene3D" id="3.40.50.300">
    <property type="entry name" value="P-loop containing nucleotide triphosphate hydrolases"/>
    <property type="match status" value="1"/>
</dbReference>